<gene>
    <name evidence="5" type="ORF">SM0020_26461</name>
</gene>
<dbReference type="CDD" id="cd03219">
    <property type="entry name" value="ABC_Mj1267_LivG_branched"/>
    <property type="match status" value="1"/>
</dbReference>
<accession>H0G714</accession>
<feature type="domain" description="ABC transporter" evidence="4">
    <location>
        <begin position="4"/>
        <end position="245"/>
    </location>
</feature>
<dbReference type="InterPro" id="IPR027417">
    <property type="entry name" value="P-loop_NTPase"/>
</dbReference>
<keyword evidence="3 5" id="KW-0067">ATP-binding</keyword>
<keyword evidence="2" id="KW-0547">Nucleotide-binding</keyword>
<dbReference type="InterPro" id="IPR003439">
    <property type="entry name" value="ABC_transporter-like_ATP-bd"/>
</dbReference>
<keyword evidence="1" id="KW-0813">Transport</keyword>
<dbReference type="GO" id="GO:0005524">
    <property type="term" value="F:ATP binding"/>
    <property type="evidence" value="ECO:0007669"/>
    <property type="project" value="UniProtKB-KW"/>
</dbReference>
<dbReference type="InterPro" id="IPR003593">
    <property type="entry name" value="AAA+_ATPase"/>
</dbReference>
<evidence type="ECO:0000256" key="3">
    <source>
        <dbReference type="ARBA" id="ARBA00022840"/>
    </source>
</evidence>
<sequence length="250" mass="27018">MSLLEVKGLVKRFGGLLATDNLDLTIKPGELHAIIGPNGAGKTTLISQLSGTLRPTEGSILLEGRDITRWPAHRRAALGLARSYQITSVFTEFTVVENVMLAVQAHSGSSFSFWTNVHSDTALVEPARDILSQVGLLDVADVPVAQIAHGGRRQLEIAMSLAMAPRLLLLDEPMAGMSHSESKEMVTLLQRLKGQYGILLVEHDMSAVFALADRITVLVYGKPIACGRPDEIRKDKAVRAAYLGDEEIAA</sequence>
<dbReference type="Pfam" id="PF00005">
    <property type="entry name" value="ABC_tran"/>
    <property type="match status" value="1"/>
</dbReference>
<name>H0G714_RHIML</name>
<dbReference type="GO" id="GO:0016887">
    <property type="term" value="F:ATP hydrolysis activity"/>
    <property type="evidence" value="ECO:0007669"/>
    <property type="project" value="InterPro"/>
</dbReference>
<evidence type="ECO:0000256" key="2">
    <source>
        <dbReference type="ARBA" id="ARBA00022741"/>
    </source>
</evidence>
<proteinExistence type="predicted"/>
<dbReference type="SMART" id="SM00382">
    <property type="entry name" value="AAA"/>
    <property type="match status" value="1"/>
</dbReference>
<evidence type="ECO:0000256" key="1">
    <source>
        <dbReference type="ARBA" id="ARBA00022448"/>
    </source>
</evidence>
<dbReference type="InterPro" id="IPR032823">
    <property type="entry name" value="BCA_ABC_TP_C"/>
</dbReference>
<dbReference type="EMBL" id="AGVV01000073">
    <property type="protein sequence ID" value="EHK74916.1"/>
    <property type="molecule type" value="Genomic_DNA"/>
</dbReference>
<organism evidence="5 6">
    <name type="scientific">Sinorhizobium meliloti CCNWSX0020</name>
    <dbReference type="NCBI Taxonomy" id="1107881"/>
    <lineage>
        <taxon>Bacteria</taxon>
        <taxon>Pseudomonadati</taxon>
        <taxon>Pseudomonadota</taxon>
        <taxon>Alphaproteobacteria</taxon>
        <taxon>Hyphomicrobiales</taxon>
        <taxon>Rhizobiaceae</taxon>
        <taxon>Sinorhizobium/Ensifer group</taxon>
        <taxon>Sinorhizobium</taxon>
    </lineage>
</organism>
<dbReference type="PANTHER" id="PTHR45772">
    <property type="entry name" value="CONSERVED COMPONENT OF ABC TRANSPORTER FOR NATURAL AMINO ACIDS-RELATED"/>
    <property type="match status" value="1"/>
</dbReference>
<evidence type="ECO:0000313" key="6">
    <source>
        <dbReference type="Proteomes" id="UP000004038"/>
    </source>
</evidence>
<dbReference type="Pfam" id="PF12399">
    <property type="entry name" value="BCA_ABC_TP_C"/>
    <property type="match status" value="1"/>
</dbReference>
<dbReference type="FunFam" id="3.40.50.300:FF:000421">
    <property type="entry name" value="Branched-chain amino acid ABC transporter ATP-binding protein"/>
    <property type="match status" value="1"/>
</dbReference>
<dbReference type="Proteomes" id="UP000004038">
    <property type="component" value="Unassembled WGS sequence"/>
</dbReference>
<dbReference type="PROSITE" id="PS50893">
    <property type="entry name" value="ABC_TRANSPORTER_2"/>
    <property type="match status" value="1"/>
</dbReference>
<dbReference type="Gene3D" id="3.40.50.300">
    <property type="entry name" value="P-loop containing nucleotide triphosphate hydrolases"/>
    <property type="match status" value="1"/>
</dbReference>
<dbReference type="RefSeq" id="WP_003533996.1">
    <property type="nucleotide sequence ID" value="NZ_AGVV01000073.1"/>
</dbReference>
<evidence type="ECO:0000259" key="4">
    <source>
        <dbReference type="PROSITE" id="PS50893"/>
    </source>
</evidence>
<dbReference type="PATRIC" id="fig|1107881.3.peg.5361"/>
<dbReference type="AlphaFoldDB" id="H0G714"/>
<protein>
    <submittedName>
        <fullName evidence="5">ABC transporter ATP-binding protein</fullName>
    </submittedName>
</protein>
<dbReference type="InterPro" id="IPR051120">
    <property type="entry name" value="ABC_AA/LPS_Transport"/>
</dbReference>
<dbReference type="GO" id="GO:0005886">
    <property type="term" value="C:plasma membrane"/>
    <property type="evidence" value="ECO:0007669"/>
    <property type="project" value="TreeGrafter"/>
</dbReference>
<dbReference type="SUPFAM" id="SSF52540">
    <property type="entry name" value="P-loop containing nucleoside triphosphate hydrolases"/>
    <property type="match status" value="1"/>
</dbReference>
<dbReference type="PANTHER" id="PTHR45772:SF2">
    <property type="entry name" value="ABC TRANSPORTER ATP-BINDING PROTEIN"/>
    <property type="match status" value="1"/>
</dbReference>
<evidence type="ECO:0000313" key="5">
    <source>
        <dbReference type="EMBL" id="EHK74916.1"/>
    </source>
</evidence>
<reference evidence="5 6" key="1">
    <citation type="journal article" date="2012" name="J. Bacteriol.">
        <title>Draft Genome Sequence of Sinorhizobium meliloti CCNWSX0020, a Nitrogen-Fixing Symbiont with Copper Tolerance Capability Isolated from Lead-Zinc Mine Tailings.</title>
        <authorList>
            <person name="Li Z."/>
            <person name="Ma Z."/>
            <person name="Hao X."/>
            <person name="Wei G."/>
        </authorList>
    </citation>
    <scope>NUCLEOTIDE SEQUENCE [LARGE SCALE GENOMIC DNA]</scope>
    <source>
        <strain evidence="5 6">CCNWSX0020</strain>
    </source>
</reference>